<gene>
    <name evidence="2" type="ORF">OCTVUL_1B028300</name>
</gene>
<protein>
    <submittedName>
        <fullName evidence="2">Uncharacterized protein</fullName>
    </submittedName>
</protein>
<organism evidence="2 3">
    <name type="scientific">Octopus vulgaris</name>
    <name type="common">Common octopus</name>
    <dbReference type="NCBI Taxonomy" id="6645"/>
    <lineage>
        <taxon>Eukaryota</taxon>
        <taxon>Metazoa</taxon>
        <taxon>Spiralia</taxon>
        <taxon>Lophotrochozoa</taxon>
        <taxon>Mollusca</taxon>
        <taxon>Cephalopoda</taxon>
        <taxon>Coleoidea</taxon>
        <taxon>Octopodiformes</taxon>
        <taxon>Octopoda</taxon>
        <taxon>Incirrata</taxon>
        <taxon>Octopodidae</taxon>
        <taxon>Octopus</taxon>
    </lineage>
</organism>
<name>A0AA36BBF1_OCTVU</name>
<sequence length="104" mass="12309">MDVYVRHFLVQETGKEIDTIFEDDVIVCGFHKLGYMTQGKMLKTLMKIGTRSLYENYKRKSIKMKNGYEISQLRSRKKSDSLRLSHQEHTKHEKENILQQTTKA</sequence>
<dbReference type="EMBL" id="OX597825">
    <property type="protein sequence ID" value="CAI9731310.1"/>
    <property type="molecule type" value="Genomic_DNA"/>
</dbReference>
<evidence type="ECO:0000313" key="3">
    <source>
        <dbReference type="Proteomes" id="UP001162480"/>
    </source>
</evidence>
<feature type="region of interest" description="Disordered" evidence="1">
    <location>
        <begin position="72"/>
        <end position="104"/>
    </location>
</feature>
<dbReference type="AlphaFoldDB" id="A0AA36BBF1"/>
<evidence type="ECO:0000256" key="1">
    <source>
        <dbReference type="SAM" id="MobiDB-lite"/>
    </source>
</evidence>
<reference evidence="2" key="1">
    <citation type="submission" date="2023-08" db="EMBL/GenBank/DDBJ databases">
        <authorList>
            <person name="Alioto T."/>
            <person name="Alioto T."/>
            <person name="Gomez Garrido J."/>
        </authorList>
    </citation>
    <scope>NUCLEOTIDE SEQUENCE</scope>
</reference>
<evidence type="ECO:0000313" key="2">
    <source>
        <dbReference type="EMBL" id="CAI9731310.1"/>
    </source>
</evidence>
<proteinExistence type="predicted"/>
<dbReference type="Proteomes" id="UP001162480">
    <property type="component" value="Chromosome 12"/>
</dbReference>
<feature type="compositionally biased region" description="Basic and acidic residues" evidence="1">
    <location>
        <begin position="78"/>
        <end position="96"/>
    </location>
</feature>
<keyword evidence="3" id="KW-1185">Reference proteome</keyword>
<accession>A0AA36BBF1</accession>